<sequence length="638" mass="70657">MHSHVSNRRRHLAIKPLLLVSLLTGCFAGAAFAQETGDIEEKTLEPVVVTASRIEQLQKDAIPSTTVITSETIQNKKLADLPSLLKSEAGIDFARSGGAGTSTSVYMRGTNVNQLLVMIDGVPIQDGNGTTMQSIDLLSHIQPDQIDRIEVVRGNVSAIYGSGAMGGVIQIFTKQGTGKPTANVFAEYGSDNTTKIGAGVSGKTEAGTSFALSATRYRTDGFSAMNTGKYPNENPDDDYDRNISINAAVSQKLNKDHELGMRMYMYDAHFDYDGGGFGTPDREDWGKSKQWTGAIYSKNRLTQDWLSTLMVSHTDMKRTAYVDKSMYYDGSTKYHSETSMLQWNNEIALSSDWILTAGIDLGNDKAEVGSDSYSRDKYSVYAGVLGKFGAHNLQANVRYDHVDDSGADTTGYLGYGYDLNSSWKLLASVSTSFLAPSLYQQYAAPDMSNWFLGGNKDLKSERSTNYEAGIQYAKGKDLARLSIFEWHTRDLINYDYDPDTFMGSYYNTSRAKNTGVEFDAKTEMFGLDIGSNLTWQNPKDRETDKQLGGRSKFFGTLNVSKTIGQWYVGGDIQYTGHRTYSSHDLGSYTLVNLNARYNINKNISLYARIENLFDKEYETVYGYNQPDRGAYVGVNVKM</sequence>
<dbReference type="RefSeq" id="WP_269265241.1">
    <property type="nucleotide sequence ID" value="NZ_CP098248.1"/>
</dbReference>
<evidence type="ECO:0000256" key="1">
    <source>
        <dbReference type="ARBA" id="ARBA00004571"/>
    </source>
</evidence>
<keyword evidence="18" id="KW-1185">Reference proteome</keyword>
<organism evidence="17 18">
    <name type="scientific">Oxalobacter aliiformigenes</name>
    <dbReference type="NCBI Taxonomy" id="2946593"/>
    <lineage>
        <taxon>Bacteria</taxon>
        <taxon>Pseudomonadati</taxon>
        <taxon>Pseudomonadota</taxon>
        <taxon>Betaproteobacteria</taxon>
        <taxon>Burkholderiales</taxon>
        <taxon>Oxalobacteraceae</taxon>
        <taxon>Oxalobacter</taxon>
    </lineage>
</organism>
<proteinExistence type="inferred from homology"/>
<comment type="similarity">
    <text evidence="2 12 13">Belongs to the TonB-dependent receptor family.</text>
</comment>
<dbReference type="EMBL" id="CP098248">
    <property type="protein sequence ID" value="WAV97720.1"/>
    <property type="molecule type" value="Genomic_DNA"/>
</dbReference>
<evidence type="ECO:0000256" key="10">
    <source>
        <dbReference type="ARBA" id="ARBA00023170"/>
    </source>
</evidence>
<gene>
    <name evidence="17" type="ORF">NB645_03010</name>
</gene>
<dbReference type="CDD" id="cd01347">
    <property type="entry name" value="ligand_gated_channel"/>
    <property type="match status" value="1"/>
</dbReference>
<keyword evidence="3 12" id="KW-0813">Transport</keyword>
<dbReference type="Pfam" id="PF07715">
    <property type="entry name" value="Plug"/>
    <property type="match status" value="1"/>
</dbReference>
<evidence type="ECO:0000256" key="4">
    <source>
        <dbReference type="ARBA" id="ARBA00022452"/>
    </source>
</evidence>
<accession>A0ABY7JJD0</accession>
<evidence type="ECO:0000259" key="16">
    <source>
        <dbReference type="Pfam" id="PF07715"/>
    </source>
</evidence>
<dbReference type="InterPro" id="IPR037066">
    <property type="entry name" value="Plug_dom_sf"/>
</dbReference>
<feature type="signal peptide" evidence="14">
    <location>
        <begin position="1"/>
        <end position="33"/>
    </location>
</feature>
<keyword evidence="6 14" id="KW-0732">Signal</keyword>
<evidence type="ECO:0000259" key="15">
    <source>
        <dbReference type="Pfam" id="PF00593"/>
    </source>
</evidence>
<evidence type="ECO:0000256" key="2">
    <source>
        <dbReference type="ARBA" id="ARBA00009810"/>
    </source>
</evidence>
<feature type="domain" description="TonB-dependent receptor-like beta-barrel" evidence="15">
    <location>
        <begin position="197"/>
        <end position="612"/>
    </location>
</feature>
<dbReference type="InterPro" id="IPR039426">
    <property type="entry name" value="TonB-dep_rcpt-like"/>
</dbReference>
<keyword evidence="7" id="KW-0406">Ion transport</keyword>
<evidence type="ECO:0000256" key="12">
    <source>
        <dbReference type="PROSITE-ProRule" id="PRU01360"/>
    </source>
</evidence>
<feature type="domain" description="TonB-dependent receptor plug" evidence="16">
    <location>
        <begin position="60"/>
        <end position="168"/>
    </location>
</feature>
<evidence type="ECO:0000256" key="6">
    <source>
        <dbReference type="ARBA" id="ARBA00022729"/>
    </source>
</evidence>
<evidence type="ECO:0000313" key="18">
    <source>
        <dbReference type="Proteomes" id="UP001164794"/>
    </source>
</evidence>
<evidence type="ECO:0000256" key="11">
    <source>
        <dbReference type="ARBA" id="ARBA00023237"/>
    </source>
</evidence>
<keyword evidence="4 12" id="KW-1134">Transmembrane beta strand</keyword>
<dbReference type="Pfam" id="PF00593">
    <property type="entry name" value="TonB_dep_Rec_b-barrel"/>
    <property type="match status" value="1"/>
</dbReference>
<reference evidence="17" key="1">
    <citation type="journal article" date="2022" name="Front. Microbiol.">
        <title>New perspectives on an old grouping: The genomic and phenotypic variability of Oxalobacter formigenes and the implications for calcium oxalate stone prevention.</title>
        <authorList>
            <person name="Chmiel J.A."/>
            <person name="Carr C."/>
            <person name="Stuivenberg G.A."/>
            <person name="Venema R."/>
            <person name="Chanyi R.M."/>
            <person name="Al K.F."/>
            <person name="Giguere D."/>
            <person name="Say H."/>
            <person name="Akouris P.P."/>
            <person name="Dominguez Romero S.A."/>
            <person name="Kwong A."/>
            <person name="Tai V."/>
            <person name="Koval S.F."/>
            <person name="Razvi H."/>
            <person name="Bjazevic J."/>
            <person name="Burton J.P."/>
        </authorList>
    </citation>
    <scope>NUCLEOTIDE SEQUENCE</scope>
    <source>
        <strain evidence="17">HOxNP-1</strain>
    </source>
</reference>
<dbReference type="InterPro" id="IPR012910">
    <property type="entry name" value="Plug_dom"/>
</dbReference>
<evidence type="ECO:0000256" key="13">
    <source>
        <dbReference type="RuleBase" id="RU003357"/>
    </source>
</evidence>
<dbReference type="Gene3D" id="2.170.130.10">
    <property type="entry name" value="TonB-dependent receptor, plug domain"/>
    <property type="match status" value="1"/>
</dbReference>
<protein>
    <submittedName>
        <fullName evidence="17">TonB-dependent receptor</fullName>
    </submittedName>
</protein>
<dbReference type="InterPro" id="IPR000531">
    <property type="entry name" value="Beta-barrel_TonB"/>
</dbReference>
<keyword evidence="10 17" id="KW-0675">Receptor</keyword>
<keyword evidence="5 12" id="KW-0812">Transmembrane</keyword>
<dbReference type="SUPFAM" id="SSF56935">
    <property type="entry name" value="Porins"/>
    <property type="match status" value="1"/>
</dbReference>
<dbReference type="Proteomes" id="UP001164794">
    <property type="component" value="Chromosome"/>
</dbReference>
<dbReference type="InterPro" id="IPR036942">
    <property type="entry name" value="Beta-barrel_TonB_sf"/>
</dbReference>
<keyword evidence="11 12" id="KW-0998">Cell outer membrane</keyword>
<dbReference type="PROSITE" id="PS52016">
    <property type="entry name" value="TONB_DEPENDENT_REC_3"/>
    <property type="match status" value="1"/>
</dbReference>
<comment type="subcellular location">
    <subcellularLocation>
        <location evidence="1 12">Cell outer membrane</location>
        <topology evidence="1 12">Multi-pass membrane protein</topology>
    </subcellularLocation>
</comment>
<evidence type="ECO:0000256" key="14">
    <source>
        <dbReference type="SAM" id="SignalP"/>
    </source>
</evidence>
<evidence type="ECO:0000256" key="8">
    <source>
        <dbReference type="ARBA" id="ARBA00023077"/>
    </source>
</evidence>
<keyword evidence="9 12" id="KW-0472">Membrane</keyword>
<evidence type="ECO:0000256" key="5">
    <source>
        <dbReference type="ARBA" id="ARBA00022692"/>
    </source>
</evidence>
<evidence type="ECO:0000256" key="7">
    <source>
        <dbReference type="ARBA" id="ARBA00023065"/>
    </source>
</evidence>
<dbReference type="PANTHER" id="PTHR30069">
    <property type="entry name" value="TONB-DEPENDENT OUTER MEMBRANE RECEPTOR"/>
    <property type="match status" value="1"/>
</dbReference>
<evidence type="ECO:0000256" key="3">
    <source>
        <dbReference type="ARBA" id="ARBA00022448"/>
    </source>
</evidence>
<keyword evidence="8 13" id="KW-0798">TonB box</keyword>
<dbReference type="Gene3D" id="2.40.170.20">
    <property type="entry name" value="TonB-dependent receptor, beta-barrel domain"/>
    <property type="match status" value="1"/>
</dbReference>
<feature type="chain" id="PRO_5045504898" evidence="14">
    <location>
        <begin position="34"/>
        <end position="638"/>
    </location>
</feature>
<name>A0ABY7JJD0_9BURK</name>
<evidence type="ECO:0000256" key="9">
    <source>
        <dbReference type="ARBA" id="ARBA00023136"/>
    </source>
</evidence>
<evidence type="ECO:0000313" key="17">
    <source>
        <dbReference type="EMBL" id="WAV97720.1"/>
    </source>
</evidence>
<dbReference type="PANTHER" id="PTHR30069:SF53">
    <property type="entry name" value="COLICIN I RECEPTOR-RELATED"/>
    <property type="match status" value="1"/>
</dbReference>